<dbReference type="Pfam" id="PF00544">
    <property type="entry name" value="Pectate_lyase_4"/>
    <property type="match status" value="1"/>
</dbReference>
<dbReference type="PROSITE" id="PS00448">
    <property type="entry name" value="CLOS_CELLULOSOME_RPT"/>
    <property type="match status" value="1"/>
</dbReference>
<dbReference type="eggNOG" id="COG3866">
    <property type="taxonomic scope" value="Bacteria"/>
</dbReference>
<dbReference type="eggNOG" id="COG3266">
    <property type="taxonomic scope" value="Bacteria"/>
</dbReference>
<organism evidence="13 14">
    <name type="scientific">Pseudobacteroides cellulosolvens ATCC 35603 = DSM 2933</name>
    <dbReference type="NCBI Taxonomy" id="398512"/>
    <lineage>
        <taxon>Bacteria</taxon>
        <taxon>Bacillati</taxon>
        <taxon>Bacillota</taxon>
        <taxon>Clostridia</taxon>
        <taxon>Eubacteriales</taxon>
        <taxon>Oscillospiraceae</taxon>
        <taxon>Pseudobacteroides</taxon>
    </lineage>
</organism>
<keyword evidence="7" id="KW-0106">Calcium</keyword>
<evidence type="ECO:0000256" key="3">
    <source>
        <dbReference type="ARBA" id="ARBA00016512"/>
    </source>
</evidence>
<dbReference type="InterPro" id="IPR002022">
    <property type="entry name" value="Pec_lyase"/>
</dbReference>
<dbReference type="InterPro" id="IPR039448">
    <property type="entry name" value="Beta_helix"/>
</dbReference>
<dbReference type="PANTHER" id="PTHR40088:SF1">
    <property type="entry name" value="PECTATE LYASE PEL9"/>
    <property type="match status" value="1"/>
</dbReference>
<reference evidence="14" key="1">
    <citation type="submission" date="2015-07" db="EMBL/GenBank/DDBJ databases">
        <title>Near-Complete Genome Sequence of the Cellulolytic Bacterium Bacteroides (Pseudobacteroides) cellulosolvens ATCC 35603.</title>
        <authorList>
            <person name="Dassa B."/>
            <person name="Utturkar S.M."/>
            <person name="Klingeman D.M."/>
            <person name="Hurt R.A."/>
            <person name="Keller M."/>
            <person name="Xu J."/>
            <person name="Reddy Y.H.K."/>
            <person name="Borovok I."/>
            <person name="Grinberg I.R."/>
            <person name="Lamed R."/>
            <person name="Zhivin O."/>
            <person name="Bayer E.A."/>
            <person name="Brown S.D."/>
        </authorList>
    </citation>
    <scope>NUCLEOTIDE SEQUENCE [LARGE SCALE GENOMIC DNA]</scope>
    <source>
        <strain evidence="14">DSM 2933</strain>
    </source>
</reference>
<keyword evidence="4 10" id="KW-0964">Secreted</keyword>
<evidence type="ECO:0000256" key="2">
    <source>
        <dbReference type="ARBA" id="ARBA00004613"/>
    </source>
</evidence>
<dbReference type="EMBL" id="LGTC01000001">
    <property type="protein sequence ID" value="KNY28878.1"/>
    <property type="molecule type" value="Genomic_DNA"/>
</dbReference>
<keyword evidence="14" id="KW-1185">Reference proteome</keyword>
<keyword evidence="5" id="KW-0479">Metal-binding</keyword>
<comment type="similarity">
    <text evidence="10">Belongs to the polysaccharide lyase 1 family.</text>
</comment>
<dbReference type="Pfam" id="PF13229">
    <property type="entry name" value="Beta_helix"/>
    <property type="match status" value="1"/>
</dbReference>
<keyword evidence="10" id="KW-0119">Carbohydrate metabolism</keyword>
<feature type="region of interest" description="Disordered" evidence="11">
    <location>
        <begin position="438"/>
        <end position="470"/>
    </location>
</feature>
<comment type="caution">
    <text evidence="13">The sequence shown here is derived from an EMBL/GenBank/DDBJ whole genome shotgun (WGS) entry which is preliminary data.</text>
</comment>
<sequence>MEGIGLNIYKSSNIIVRNLKIHHTLAPLDGIGIESSNHIWVDHCEIYNMIGDCNGDGKIDEKGDISGGDVDWYDGLLDAKKTSEYITVSWNYFHDAFKTSLVGSSDSDDYDRKITFHHNFYENCKSRLPSYRGGTGHIFNNYYLDIESSAVNSRVGAKLRVEGNVFENVGSGSVDDTTGCAEGPIGTYFSDEVGMWDVKDNQFINCKGNQPTTSTCSFTPSYQYSQALSPASSVKAMVTQYAGVGKLEGTASNPPSTMKPTSTPTVKVSPSSSNSNGYSISGYVKPDLNGSSADLRSGFKMEVIGVGSTVTNNNGYFELPNVPQGSSYTVKISKASYLTREIRNVNNASGVMVGPQSSPVLMMAGDINGDNAINMTDIIQIAKAFNASKGGSGYNEAYDLNMDGSVNMTDIIVIAKYFGKTSSDYPQNVTIVPITNPTATPTKVPTSTKAPTPTKASTPTPTSAVSSTPASGDIIIEPNGSVTLAQAIKDIQPGKTIFLKGGTYNLSSTIIIAEGNNGSAAATKNIFAYGSDKPVLDFSAMSEESSNRGIVLAANYWYIKGITIQNAGDNGMLLAGNNNKIEGCLFKKNHDSGLQISRYNSAYKTIDKWPSNNLILDCISTENKDSTLENADGFAAKLTSGNGNVFRNCKALYNCDDGWDLYTKSDTGAIGVVTMENCEASGNGKETNGTATGGDGNGYKLGDDTASVPHVLKNCVANNNLKHGFTGNGNPAVIIMTNCTGSGNGEKLFDRLTNAIFN</sequence>
<dbReference type="GO" id="GO:0005576">
    <property type="term" value="C:extracellular region"/>
    <property type="evidence" value="ECO:0007669"/>
    <property type="project" value="UniProtKB-SubCell"/>
</dbReference>
<keyword evidence="8 10" id="KW-0456">Lyase</keyword>
<evidence type="ECO:0000256" key="7">
    <source>
        <dbReference type="ARBA" id="ARBA00022837"/>
    </source>
</evidence>
<feature type="region of interest" description="Disordered" evidence="11">
    <location>
        <begin position="248"/>
        <end position="274"/>
    </location>
</feature>
<evidence type="ECO:0000256" key="4">
    <source>
        <dbReference type="ARBA" id="ARBA00022525"/>
    </source>
</evidence>
<feature type="domain" description="Dockerin" evidence="12">
    <location>
        <begin position="360"/>
        <end position="427"/>
    </location>
</feature>
<dbReference type="InterPro" id="IPR011050">
    <property type="entry name" value="Pectin_lyase_fold/virulence"/>
</dbReference>
<proteinExistence type="inferred from homology"/>
<dbReference type="Pfam" id="PF00404">
    <property type="entry name" value="Dockerin_1"/>
    <property type="match status" value="1"/>
</dbReference>
<evidence type="ECO:0000256" key="11">
    <source>
        <dbReference type="SAM" id="MobiDB-lite"/>
    </source>
</evidence>
<dbReference type="SMART" id="SM00656">
    <property type="entry name" value="Amb_all"/>
    <property type="match status" value="1"/>
</dbReference>
<dbReference type="InterPro" id="IPR052052">
    <property type="entry name" value="Polysaccharide_Lyase_9"/>
</dbReference>
<dbReference type="GO" id="GO:0046872">
    <property type="term" value="F:metal ion binding"/>
    <property type="evidence" value="ECO:0007669"/>
    <property type="project" value="UniProtKB-KW"/>
</dbReference>
<dbReference type="SMART" id="SM00710">
    <property type="entry name" value="PbH1"/>
    <property type="match status" value="7"/>
</dbReference>
<dbReference type="InterPro" id="IPR018247">
    <property type="entry name" value="EF_Hand_1_Ca_BS"/>
</dbReference>
<gene>
    <name evidence="13" type="ORF">Bccel_4152</name>
</gene>
<evidence type="ECO:0000259" key="12">
    <source>
        <dbReference type="PROSITE" id="PS51766"/>
    </source>
</evidence>
<dbReference type="PROSITE" id="PS00018">
    <property type="entry name" value="EF_HAND_1"/>
    <property type="match status" value="2"/>
</dbReference>
<evidence type="ECO:0000256" key="5">
    <source>
        <dbReference type="ARBA" id="ARBA00022723"/>
    </source>
</evidence>
<dbReference type="AlphaFoldDB" id="A0A0L6JST6"/>
<evidence type="ECO:0000256" key="1">
    <source>
        <dbReference type="ARBA" id="ARBA00001913"/>
    </source>
</evidence>
<dbReference type="SUPFAM" id="SSF51126">
    <property type="entry name" value="Pectin lyase-like"/>
    <property type="match status" value="2"/>
</dbReference>
<evidence type="ECO:0000256" key="6">
    <source>
        <dbReference type="ARBA" id="ARBA00022729"/>
    </source>
</evidence>
<evidence type="ECO:0000313" key="13">
    <source>
        <dbReference type="EMBL" id="KNY28878.1"/>
    </source>
</evidence>
<dbReference type="InterPro" id="IPR016134">
    <property type="entry name" value="Dockerin_dom"/>
</dbReference>
<protein>
    <recommendedName>
        <fullName evidence="3">Probable pectate lyase C</fullName>
    </recommendedName>
</protein>
<dbReference type="SUPFAM" id="SSF63446">
    <property type="entry name" value="Type I dockerin domain"/>
    <property type="match status" value="1"/>
</dbReference>
<evidence type="ECO:0000256" key="10">
    <source>
        <dbReference type="RuleBase" id="RU361173"/>
    </source>
</evidence>
<dbReference type="GO" id="GO:0000272">
    <property type="term" value="P:polysaccharide catabolic process"/>
    <property type="evidence" value="ECO:0007669"/>
    <property type="project" value="UniProtKB-KW"/>
</dbReference>
<comment type="similarity">
    <text evidence="9">Belongs to the polysaccharide lyase 9 family.</text>
</comment>
<dbReference type="InterPro" id="IPR012334">
    <property type="entry name" value="Pectin_lyas_fold"/>
</dbReference>
<keyword evidence="10" id="KW-0624">Polysaccharide degradation</keyword>
<evidence type="ECO:0000256" key="9">
    <source>
        <dbReference type="ARBA" id="ARBA00038263"/>
    </source>
</evidence>
<dbReference type="CDD" id="cd14254">
    <property type="entry name" value="Dockerin_II"/>
    <property type="match status" value="1"/>
</dbReference>
<dbReference type="RefSeq" id="WP_242857035.1">
    <property type="nucleotide sequence ID" value="NZ_LGTC01000001.1"/>
</dbReference>
<dbReference type="Gene3D" id="2.60.40.4130">
    <property type="match status" value="1"/>
</dbReference>
<dbReference type="InterPro" id="IPR008969">
    <property type="entry name" value="CarboxyPept-like_regulatory"/>
</dbReference>
<evidence type="ECO:0000313" key="14">
    <source>
        <dbReference type="Proteomes" id="UP000036923"/>
    </source>
</evidence>
<dbReference type="STRING" id="398512.Bccel_4152"/>
<dbReference type="InterPro" id="IPR002105">
    <property type="entry name" value="Dockerin_1_rpt"/>
</dbReference>
<dbReference type="Gene3D" id="2.160.20.10">
    <property type="entry name" value="Single-stranded right-handed beta-helix, Pectin lyase-like"/>
    <property type="match status" value="2"/>
</dbReference>
<dbReference type="InterPro" id="IPR036439">
    <property type="entry name" value="Dockerin_dom_sf"/>
</dbReference>
<keyword evidence="6" id="KW-0732">Signal</keyword>
<evidence type="ECO:0000256" key="8">
    <source>
        <dbReference type="ARBA" id="ARBA00023239"/>
    </source>
</evidence>
<accession>A0A0L6JST6</accession>
<dbReference type="PROSITE" id="PS51766">
    <property type="entry name" value="DOCKERIN"/>
    <property type="match status" value="1"/>
</dbReference>
<dbReference type="PANTHER" id="PTHR40088">
    <property type="entry name" value="PECTATE LYASE (EUROFUNG)"/>
    <property type="match status" value="1"/>
</dbReference>
<comment type="cofactor">
    <cofactor evidence="1">
        <name>Ca(2+)</name>
        <dbReference type="ChEBI" id="CHEBI:29108"/>
    </cofactor>
</comment>
<dbReference type="GO" id="GO:0004553">
    <property type="term" value="F:hydrolase activity, hydrolyzing O-glycosyl compounds"/>
    <property type="evidence" value="ECO:0007669"/>
    <property type="project" value="InterPro"/>
</dbReference>
<feature type="compositionally biased region" description="Low complexity" evidence="11">
    <location>
        <begin position="254"/>
        <end position="274"/>
    </location>
</feature>
<dbReference type="SUPFAM" id="SSF49464">
    <property type="entry name" value="Carboxypeptidase regulatory domain-like"/>
    <property type="match status" value="1"/>
</dbReference>
<dbReference type="Proteomes" id="UP000036923">
    <property type="component" value="Unassembled WGS sequence"/>
</dbReference>
<dbReference type="GO" id="GO:0016837">
    <property type="term" value="F:carbon-oxygen lyase activity, acting on polysaccharides"/>
    <property type="evidence" value="ECO:0007669"/>
    <property type="project" value="TreeGrafter"/>
</dbReference>
<name>A0A0L6JST6_9FIRM</name>
<dbReference type="InterPro" id="IPR006626">
    <property type="entry name" value="PbH1"/>
</dbReference>
<comment type="subcellular location">
    <subcellularLocation>
        <location evidence="2 10">Secreted</location>
    </subcellularLocation>
</comment>
<dbReference type="PATRIC" id="fig|398512.5.peg.4345"/>